<sequence>MVAAMRAEGNDLADVEAKRALDGFPDSIAETLSAFSNTPGGGLLVLGLDERSGFSSVGVYDHVRAQAALASAARRKVDPPATFTSEAVDFEGHRLVVARVHEVSSAHKPCRVKASGRAYLRSYDGDYPLSAVEEQALLAGRGTPRFDDEPVAGAAYEDLSKDLVESYVEACRATPGPLATMSDQEVLFRTGVLVGDERTPSVAGLLLLGVYPQQFLPNIVIQASSAPHPSDPPGTRAGDAARFDGPIPRMLDEALRWIQRNTRRRLRSGADGHNRDEPEYPTVAVRELLSNALIHRDLGPHAMAEAITVKLEPRQLVIANPGGLYSLTVDRLGKEGVSSLRNQRLARIGQNVRISSGNARVVEALATGIPTVLAELTAAGMTKPRFHDQAIRFAVQVPNHTLLGADDLAWLARLSSAADLSDVHRHALVIMRHGGELTNRALRETFPMDSREAQATLRSLVDLGLVDGVGLAGGRTYRLAARASLAGESLAHTDTTPSATATEVAVPTPPIRGRQVAPRHPGARAENIERILDVLRAGEATAAELVDRAALTPNQVSYALRQGVAEGVVVRRGGQGRRTTYSTPARE</sequence>
<protein>
    <submittedName>
        <fullName evidence="2">Transcriptional regulator</fullName>
    </submittedName>
</protein>
<dbReference type="Gene3D" id="3.30.950.30">
    <property type="entry name" value="Schlafen, AAA domain"/>
    <property type="match status" value="1"/>
</dbReference>
<dbReference type="InterPro" id="IPR038475">
    <property type="entry name" value="RecG_C_sf"/>
</dbReference>
<reference evidence="2 3" key="1">
    <citation type="submission" date="2019-07" db="EMBL/GenBank/DDBJ databases">
        <title>Quadrisphaera sp. strain DD2A genome sequencing and assembly.</title>
        <authorList>
            <person name="Kim I."/>
        </authorList>
    </citation>
    <scope>NUCLEOTIDE SEQUENCE [LARGE SCALE GENOMIC DNA]</scope>
    <source>
        <strain evidence="2 3">DD2A</strain>
    </source>
</reference>
<dbReference type="Pfam" id="PF13749">
    <property type="entry name" value="HATPase_c_4"/>
    <property type="match status" value="1"/>
</dbReference>
<dbReference type="EMBL" id="VKAC01000010">
    <property type="protein sequence ID" value="TXR55092.1"/>
    <property type="molecule type" value="Genomic_DNA"/>
</dbReference>
<dbReference type="SUPFAM" id="SSF46785">
    <property type="entry name" value="Winged helix' DNA-binding domain"/>
    <property type="match status" value="2"/>
</dbReference>
<evidence type="ECO:0000259" key="1">
    <source>
        <dbReference type="Pfam" id="PF04326"/>
    </source>
</evidence>
<dbReference type="CDD" id="cd00090">
    <property type="entry name" value="HTH_ARSR"/>
    <property type="match status" value="1"/>
</dbReference>
<dbReference type="Proteomes" id="UP000321234">
    <property type="component" value="Unassembled WGS sequence"/>
</dbReference>
<evidence type="ECO:0000313" key="3">
    <source>
        <dbReference type="Proteomes" id="UP000321234"/>
    </source>
</evidence>
<dbReference type="InterPro" id="IPR038461">
    <property type="entry name" value="Schlafen_AlbA_2_dom_sf"/>
</dbReference>
<organism evidence="2 3">
    <name type="scientific">Quadrisphaera setariae</name>
    <dbReference type="NCBI Taxonomy" id="2593304"/>
    <lineage>
        <taxon>Bacteria</taxon>
        <taxon>Bacillati</taxon>
        <taxon>Actinomycetota</taxon>
        <taxon>Actinomycetes</taxon>
        <taxon>Kineosporiales</taxon>
        <taxon>Kineosporiaceae</taxon>
        <taxon>Quadrisphaera</taxon>
    </lineage>
</organism>
<dbReference type="InterPro" id="IPR007421">
    <property type="entry name" value="Schlafen_AlbA_2_dom"/>
</dbReference>
<name>A0A5C8ZAW2_9ACTN</name>
<proteinExistence type="predicted"/>
<comment type="caution">
    <text evidence="2">The sequence shown here is derived from an EMBL/GenBank/DDBJ whole genome shotgun (WGS) entry which is preliminary data.</text>
</comment>
<dbReference type="PANTHER" id="PTHR30595:SF6">
    <property type="entry name" value="SCHLAFEN ALBA-2 DOMAIN-CONTAINING PROTEIN"/>
    <property type="match status" value="1"/>
</dbReference>
<dbReference type="Gene3D" id="3.30.565.60">
    <property type="match status" value="1"/>
</dbReference>
<dbReference type="Pfam" id="PF04326">
    <property type="entry name" value="SLFN_AlbA_2"/>
    <property type="match status" value="1"/>
</dbReference>
<evidence type="ECO:0000313" key="2">
    <source>
        <dbReference type="EMBL" id="TXR55092.1"/>
    </source>
</evidence>
<dbReference type="InterPro" id="IPR036390">
    <property type="entry name" value="WH_DNA-bd_sf"/>
</dbReference>
<dbReference type="Gene3D" id="1.10.10.10">
    <property type="entry name" value="Winged helix-like DNA-binding domain superfamily/Winged helix DNA-binding domain"/>
    <property type="match status" value="1"/>
</dbReference>
<keyword evidence="3" id="KW-1185">Reference proteome</keyword>
<feature type="domain" description="Schlafen AlbA-2" evidence="1">
    <location>
        <begin position="14"/>
        <end position="129"/>
    </location>
</feature>
<dbReference type="InterPro" id="IPR011991">
    <property type="entry name" value="ArsR-like_HTH"/>
</dbReference>
<dbReference type="PANTHER" id="PTHR30595">
    <property type="entry name" value="GLPR-RELATED TRANSCRIPTIONAL REPRESSOR"/>
    <property type="match status" value="1"/>
</dbReference>
<dbReference type="OrthoDB" id="9805115at2"/>
<gene>
    <name evidence="2" type="ORF">FMM08_16545</name>
</gene>
<dbReference type="AlphaFoldDB" id="A0A5C8ZAW2"/>
<dbReference type="InterPro" id="IPR036388">
    <property type="entry name" value="WH-like_DNA-bd_sf"/>
</dbReference>
<accession>A0A5C8ZAW2</accession>